<dbReference type="InterPro" id="IPR033900">
    <property type="entry name" value="Gram_neg_porin_domain"/>
</dbReference>
<dbReference type="PANTHER" id="PTHR34501:SF2">
    <property type="entry name" value="OUTER MEMBRANE PORIN F-RELATED"/>
    <property type="match status" value="1"/>
</dbReference>
<dbReference type="Proteomes" id="UP000283255">
    <property type="component" value="Unassembled WGS sequence"/>
</dbReference>
<dbReference type="GO" id="GO:0015288">
    <property type="term" value="F:porin activity"/>
    <property type="evidence" value="ECO:0007669"/>
    <property type="project" value="InterPro"/>
</dbReference>
<dbReference type="PANTHER" id="PTHR34501">
    <property type="entry name" value="PROTEIN YDDL-RELATED"/>
    <property type="match status" value="1"/>
</dbReference>
<dbReference type="InterPro" id="IPR001702">
    <property type="entry name" value="Porin_Gram-ve"/>
</dbReference>
<protein>
    <submittedName>
        <fullName evidence="6">Porin</fullName>
    </submittedName>
</protein>
<evidence type="ECO:0000256" key="5">
    <source>
        <dbReference type="SAM" id="SignalP"/>
    </source>
</evidence>
<keyword evidence="3 5" id="KW-0732">Signal</keyword>
<comment type="caution">
    <text evidence="6">The sequence shown here is derived from an EMBL/GenBank/DDBJ whole genome shotgun (WGS) entry which is preliminary data.</text>
</comment>
<accession>A0A418YBU2</accession>
<feature type="chain" id="PRO_5019076629" evidence="5">
    <location>
        <begin position="26"/>
        <end position="332"/>
    </location>
</feature>
<sequence length="332" mass="36072">MEIVMKKTVLSAAIFAALASTNVSAAEVYNNETSKVDIYGKIQGMYYAGDKLVDGDESYFRLGVKAKSEINANLEAFGRFEVEYAADKDDDVDVRLGYAGLGSDYGALSYGRQYGAYTLVADFTDVLYEFGGDASGTGTDQFGTGKADSLLKYAIEVNNFAFEANYQLDNDKEGDDMTSYGLAAVYTFDFGLGFGVAHNAGERATGLDDSSMTALAVKYENNGIYAAFLYSLGENFNKAEDFNADNTAMEAALGYEFANGFSVLAGYNVQETDVKGNNVKFDNVDYYTVGAEYKFNKNFKVFAEYLINNAESADVGKKDAEDVLAIAAVYKF</sequence>
<evidence type="ECO:0000256" key="4">
    <source>
        <dbReference type="ARBA" id="ARBA00023136"/>
    </source>
</evidence>
<organism evidence="6 7">
    <name type="scientific">Motilimonas pumila</name>
    <dbReference type="NCBI Taxonomy" id="2303987"/>
    <lineage>
        <taxon>Bacteria</taxon>
        <taxon>Pseudomonadati</taxon>
        <taxon>Pseudomonadota</taxon>
        <taxon>Gammaproteobacteria</taxon>
        <taxon>Alteromonadales</taxon>
        <taxon>Alteromonadales genera incertae sedis</taxon>
        <taxon>Motilimonas</taxon>
    </lineage>
</organism>
<dbReference type="Gene3D" id="2.40.160.10">
    <property type="entry name" value="Porin"/>
    <property type="match status" value="1"/>
</dbReference>
<dbReference type="InterPro" id="IPR001897">
    <property type="entry name" value="Porin_gammaproteobac"/>
</dbReference>
<dbReference type="AlphaFoldDB" id="A0A418YBU2"/>
<evidence type="ECO:0000256" key="3">
    <source>
        <dbReference type="ARBA" id="ARBA00022729"/>
    </source>
</evidence>
<dbReference type="Pfam" id="PF00267">
    <property type="entry name" value="Porin_1"/>
    <property type="match status" value="1"/>
</dbReference>
<gene>
    <name evidence="6" type="ORF">D1Z90_15315</name>
</gene>
<evidence type="ECO:0000313" key="7">
    <source>
        <dbReference type="Proteomes" id="UP000283255"/>
    </source>
</evidence>
<dbReference type="PRINTS" id="PR00183">
    <property type="entry name" value="ECOLIPORIN"/>
</dbReference>
<evidence type="ECO:0000313" key="6">
    <source>
        <dbReference type="EMBL" id="RJG42001.1"/>
    </source>
</evidence>
<dbReference type="CDD" id="cd00342">
    <property type="entry name" value="gram_neg_porins"/>
    <property type="match status" value="1"/>
</dbReference>
<dbReference type="InterPro" id="IPR023614">
    <property type="entry name" value="Porin_dom_sf"/>
</dbReference>
<evidence type="ECO:0000256" key="2">
    <source>
        <dbReference type="ARBA" id="ARBA00007539"/>
    </source>
</evidence>
<comment type="subcellular location">
    <subcellularLocation>
        <location evidence="1">Cell outer membrane</location>
        <topology evidence="1">Multi-pass membrane protein</topology>
    </subcellularLocation>
</comment>
<dbReference type="SUPFAM" id="SSF56935">
    <property type="entry name" value="Porins"/>
    <property type="match status" value="1"/>
</dbReference>
<proteinExistence type="inferred from homology"/>
<comment type="similarity">
    <text evidence="2">Belongs to the Gram-negative porin family.</text>
</comment>
<dbReference type="GO" id="GO:0034220">
    <property type="term" value="P:monoatomic ion transmembrane transport"/>
    <property type="evidence" value="ECO:0007669"/>
    <property type="project" value="InterPro"/>
</dbReference>
<name>A0A418YBU2_9GAMM</name>
<dbReference type="InterPro" id="IPR050298">
    <property type="entry name" value="Gram-neg_bact_OMP"/>
</dbReference>
<feature type="signal peptide" evidence="5">
    <location>
        <begin position="1"/>
        <end position="25"/>
    </location>
</feature>
<reference evidence="6 7" key="1">
    <citation type="submission" date="2018-09" db="EMBL/GenBank/DDBJ databases">
        <authorList>
            <person name="Wang F."/>
        </authorList>
    </citation>
    <scope>NUCLEOTIDE SEQUENCE [LARGE SCALE GENOMIC DNA]</scope>
    <source>
        <strain evidence="6 7">PLHSC7-2</strain>
    </source>
</reference>
<keyword evidence="4" id="KW-0472">Membrane</keyword>
<reference evidence="6 7" key="2">
    <citation type="submission" date="2019-01" db="EMBL/GenBank/DDBJ databases">
        <title>Motilimonas pumilus sp. nov., isolated from the gut of sea cucumber (Apostichopus japonicus).</title>
        <authorList>
            <person name="Wang F.-Q."/>
            <person name="Ren L.-H."/>
            <person name="Lin Y.-W."/>
            <person name="Sun G.-H."/>
            <person name="Du Z.-J."/>
            <person name="Zhao J.-X."/>
            <person name="Liu X.-J."/>
            <person name="Liu L.-J."/>
        </authorList>
    </citation>
    <scope>NUCLEOTIDE SEQUENCE [LARGE SCALE GENOMIC DNA]</scope>
    <source>
        <strain evidence="6 7">PLHSC7-2</strain>
    </source>
</reference>
<dbReference type="EMBL" id="QZCH01000022">
    <property type="protein sequence ID" value="RJG42001.1"/>
    <property type="molecule type" value="Genomic_DNA"/>
</dbReference>
<evidence type="ECO:0000256" key="1">
    <source>
        <dbReference type="ARBA" id="ARBA00004571"/>
    </source>
</evidence>
<dbReference type="GO" id="GO:0009279">
    <property type="term" value="C:cell outer membrane"/>
    <property type="evidence" value="ECO:0007669"/>
    <property type="project" value="UniProtKB-SubCell"/>
</dbReference>
<keyword evidence="7" id="KW-1185">Reference proteome</keyword>